<dbReference type="RefSeq" id="WP_158609177.1">
    <property type="nucleotide sequence ID" value="NZ_BFFP01000007.1"/>
</dbReference>
<evidence type="ECO:0000313" key="2">
    <source>
        <dbReference type="Proteomes" id="UP000286848"/>
    </source>
</evidence>
<proteinExistence type="predicted"/>
<sequence length="53" mass="6075">MKNEKEREQSIHVSASQENRKLLLKLSRRLDLSQAEVIEKALELLDQQSAAAK</sequence>
<reference evidence="2" key="1">
    <citation type="journal article" date="2019" name="Int. J. Syst. Evol. Microbiol.">
        <title>Lactobacillus salitolerans sp. nov., a novel lactic acid bacterium isolated from spent mushroom substrates.</title>
        <authorList>
            <person name="Tohno M."/>
            <person name="Tanizawa Y."/>
            <person name="Kojima Y."/>
            <person name="Sakamoto M."/>
            <person name="Nakamura Y."/>
            <person name="Ohkuma M."/>
            <person name="Kobayashi H."/>
        </authorList>
    </citation>
    <scope>NUCLEOTIDE SEQUENCE [LARGE SCALE GENOMIC DNA]</scope>
    <source>
        <strain evidence="2">YK43</strain>
    </source>
</reference>
<evidence type="ECO:0000313" key="1">
    <source>
        <dbReference type="EMBL" id="GBG94183.1"/>
    </source>
</evidence>
<accession>A0A401IRL7</accession>
<name>A0A401IRL7_9LACO</name>
<comment type="caution">
    <text evidence="1">The sequence shown here is derived from an EMBL/GenBank/DDBJ whole genome shotgun (WGS) entry which is preliminary data.</text>
</comment>
<organism evidence="1 2">
    <name type="scientific">Ligilactobacillus salitolerans</name>
    <dbReference type="NCBI Taxonomy" id="1808352"/>
    <lineage>
        <taxon>Bacteria</taxon>
        <taxon>Bacillati</taxon>
        <taxon>Bacillota</taxon>
        <taxon>Bacilli</taxon>
        <taxon>Lactobacillales</taxon>
        <taxon>Lactobacillaceae</taxon>
        <taxon>Ligilactobacillus</taxon>
    </lineage>
</organism>
<dbReference type="EMBL" id="BFFP01000007">
    <property type="protein sequence ID" value="GBG94183.1"/>
    <property type="molecule type" value="Genomic_DNA"/>
</dbReference>
<gene>
    <name evidence="1" type="ORF">LFYK43_06420</name>
</gene>
<keyword evidence="2" id="KW-1185">Reference proteome</keyword>
<protein>
    <submittedName>
        <fullName evidence="1">Uncharacterized protein</fullName>
    </submittedName>
</protein>
<dbReference type="AlphaFoldDB" id="A0A401IRL7"/>
<dbReference type="Proteomes" id="UP000286848">
    <property type="component" value="Unassembled WGS sequence"/>
</dbReference>